<protein>
    <recommendedName>
        <fullName evidence="4">N-(5'-phosphoribosyl)anthranilate isomerase</fullName>
        <ecNumber evidence="3">5.3.1.24</ecNumber>
    </recommendedName>
</protein>
<evidence type="ECO:0000256" key="5">
    <source>
        <dbReference type="ARBA" id="ARBA00022605"/>
    </source>
</evidence>
<evidence type="ECO:0000256" key="2">
    <source>
        <dbReference type="ARBA" id="ARBA00007571"/>
    </source>
</evidence>
<evidence type="ECO:0000259" key="9">
    <source>
        <dbReference type="Pfam" id="PF00697"/>
    </source>
</evidence>
<dbReference type="STRING" id="590646.G3B725"/>
<dbReference type="EMBL" id="GL996524">
    <property type="protein sequence ID" value="EGV63539.1"/>
    <property type="molecule type" value="Genomic_DNA"/>
</dbReference>
<dbReference type="HOGENOM" id="CLU_076364_1_0_1"/>
<keyword evidence="11" id="KW-1185">Reference proteome</keyword>
<dbReference type="GO" id="GO:0004640">
    <property type="term" value="F:phosphoribosylanthranilate isomerase activity"/>
    <property type="evidence" value="ECO:0007669"/>
    <property type="project" value="UniProtKB-EC"/>
</dbReference>
<proteinExistence type="inferred from homology"/>
<dbReference type="AlphaFoldDB" id="G3B725"/>
<comment type="similarity">
    <text evidence="2">Belongs to the TrpF family.</text>
</comment>
<evidence type="ECO:0000256" key="1">
    <source>
        <dbReference type="ARBA" id="ARBA00004664"/>
    </source>
</evidence>
<dbReference type="Pfam" id="PF00697">
    <property type="entry name" value="PRAI"/>
    <property type="match status" value="1"/>
</dbReference>
<gene>
    <name evidence="10" type="ORF">CANTEDRAFT_114390</name>
</gene>
<dbReference type="UniPathway" id="UPA00035">
    <property type="reaction ID" value="UER00042"/>
</dbReference>
<dbReference type="EMBL" id="GL996524">
    <property type="protein sequence ID" value="EGV63538.1"/>
    <property type="molecule type" value="Genomic_DNA"/>
</dbReference>
<evidence type="ECO:0000256" key="7">
    <source>
        <dbReference type="ARBA" id="ARBA00023141"/>
    </source>
</evidence>
<keyword evidence="6" id="KW-0822">Tryptophan biosynthesis</keyword>
<keyword evidence="5" id="KW-0028">Amino-acid biosynthesis</keyword>
<comment type="pathway">
    <text evidence="1">Amino-acid biosynthesis; L-tryptophan biosynthesis; L-tryptophan from chorismate: step 3/5.</text>
</comment>
<dbReference type="InterPro" id="IPR013785">
    <property type="entry name" value="Aldolase_TIM"/>
</dbReference>
<dbReference type="InterPro" id="IPR011060">
    <property type="entry name" value="RibuloseP-bd_barrel"/>
</dbReference>
<name>G3B725_CANTC</name>
<evidence type="ECO:0000256" key="4">
    <source>
        <dbReference type="ARBA" id="ARBA00022272"/>
    </source>
</evidence>
<evidence type="ECO:0000313" key="10">
    <source>
        <dbReference type="EMBL" id="EGV63539.1"/>
    </source>
</evidence>
<keyword evidence="7" id="KW-0057">Aromatic amino acid biosynthesis</keyword>
<dbReference type="InterPro" id="IPR001240">
    <property type="entry name" value="PRAI_dom"/>
</dbReference>
<evidence type="ECO:0000256" key="3">
    <source>
        <dbReference type="ARBA" id="ARBA00012572"/>
    </source>
</evidence>
<dbReference type="InterPro" id="IPR044643">
    <property type="entry name" value="TrpF_fam"/>
</dbReference>
<sequence>MKLVKICGIKRQQAASEAISFGADLLGMIMVPGRARTIDIEEAKAVAQLVKQTRQHKKRQFQTMTEILNVLREEDFETIDDYSDRISDLLEENGPFLVGVFRNQPMTDVFRISEEVGNDIIQLHGKENVLEYCSYNSKNFDSKFGVIPRFVIPNDVSKIYDTLEAICIGGKYFGNGFLLPLLDSELGGEGKLIDWSLLKELTSGKFILAGGLNEFNILQLSEYSNLKGFDVSGGVETQGEKDPRKVENFIKNGKSVA</sequence>
<evidence type="ECO:0000313" key="11">
    <source>
        <dbReference type="Proteomes" id="UP000000707"/>
    </source>
</evidence>
<organism evidence="11">
    <name type="scientific">Candida tenuis (strain ATCC 10573 / BCRC 21748 / CBS 615 / JCM 9827 / NBRC 10315 / NRRL Y-1498 / VKM Y-70)</name>
    <name type="common">Yeast</name>
    <name type="synonym">Yamadazyma tenuis</name>
    <dbReference type="NCBI Taxonomy" id="590646"/>
    <lineage>
        <taxon>Eukaryota</taxon>
        <taxon>Fungi</taxon>
        <taxon>Dikarya</taxon>
        <taxon>Ascomycota</taxon>
        <taxon>Saccharomycotina</taxon>
        <taxon>Pichiomycetes</taxon>
        <taxon>Debaryomycetaceae</taxon>
        <taxon>Yamadazyma</taxon>
    </lineage>
</organism>
<dbReference type="OrthoDB" id="524799at2759"/>
<dbReference type="PANTHER" id="PTHR42894">
    <property type="entry name" value="N-(5'-PHOSPHORIBOSYL)ANTHRANILATE ISOMERASE"/>
    <property type="match status" value="1"/>
</dbReference>
<feature type="domain" description="N-(5'phosphoribosyl) anthranilate isomerase (PRAI)" evidence="9">
    <location>
        <begin position="76"/>
        <end position="252"/>
    </location>
</feature>
<dbReference type="EC" id="5.3.1.24" evidence="3"/>
<evidence type="ECO:0000256" key="8">
    <source>
        <dbReference type="ARBA" id="ARBA00023235"/>
    </source>
</evidence>
<dbReference type="Proteomes" id="UP000000707">
    <property type="component" value="Unassembled WGS sequence"/>
</dbReference>
<dbReference type="PANTHER" id="PTHR42894:SF1">
    <property type="entry name" value="N-(5'-PHOSPHORIBOSYL)ANTHRANILATE ISOMERASE"/>
    <property type="match status" value="1"/>
</dbReference>
<dbReference type="SUPFAM" id="SSF51366">
    <property type="entry name" value="Ribulose-phoshate binding barrel"/>
    <property type="match status" value="1"/>
</dbReference>
<keyword evidence="8" id="KW-0413">Isomerase</keyword>
<dbReference type="GeneID" id="18247403"/>
<accession>G3B725</accession>
<dbReference type="HAMAP" id="MF_00135">
    <property type="entry name" value="PRAI"/>
    <property type="match status" value="1"/>
</dbReference>
<dbReference type="Gene3D" id="3.20.20.70">
    <property type="entry name" value="Aldolase class I"/>
    <property type="match status" value="1"/>
</dbReference>
<dbReference type="CDD" id="cd00405">
    <property type="entry name" value="PRAI"/>
    <property type="match status" value="1"/>
</dbReference>
<dbReference type="eggNOG" id="KOG4202">
    <property type="taxonomic scope" value="Eukaryota"/>
</dbReference>
<dbReference type="GO" id="GO:0000162">
    <property type="term" value="P:L-tryptophan biosynthetic process"/>
    <property type="evidence" value="ECO:0007669"/>
    <property type="project" value="UniProtKB-UniPathway"/>
</dbReference>
<evidence type="ECO:0000256" key="6">
    <source>
        <dbReference type="ARBA" id="ARBA00022822"/>
    </source>
</evidence>
<dbReference type="KEGG" id="cten:18247403"/>
<reference evidence="10 11" key="1">
    <citation type="journal article" date="2011" name="Proc. Natl. Acad. Sci. U.S.A.">
        <title>Comparative genomics of xylose-fermenting fungi for enhanced biofuel production.</title>
        <authorList>
            <person name="Wohlbach D.J."/>
            <person name="Kuo A."/>
            <person name="Sato T.K."/>
            <person name="Potts K.M."/>
            <person name="Salamov A.A."/>
            <person name="LaButti K.M."/>
            <person name="Sun H."/>
            <person name="Clum A."/>
            <person name="Pangilinan J.L."/>
            <person name="Lindquist E.A."/>
            <person name="Lucas S."/>
            <person name="Lapidus A."/>
            <person name="Jin M."/>
            <person name="Gunawan C."/>
            <person name="Balan V."/>
            <person name="Dale B.E."/>
            <person name="Jeffries T.W."/>
            <person name="Zinkel R."/>
            <person name="Barry K.W."/>
            <person name="Grigoriev I.V."/>
            <person name="Gasch A.P."/>
        </authorList>
    </citation>
    <scope>NUCLEOTIDE SEQUENCE [LARGE SCALE GENOMIC DNA]</scope>
    <source>
        <strain evidence="10">ATCC 10573</strain>
        <strain evidence="11">ATCC 10573 / BCRC 21748 / CBS 615 / JCM 9827 / NBRC 10315 / NRRL Y-1498 / VKM Y-70</strain>
    </source>
</reference>